<keyword evidence="4" id="KW-1185">Reference proteome</keyword>
<dbReference type="SUPFAM" id="SSF55785">
    <property type="entry name" value="PYP-like sensor domain (PAS domain)"/>
    <property type="match status" value="1"/>
</dbReference>
<dbReference type="InterPro" id="IPR035965">
    <property type="entry name" value="PAS-like_dom_sf"/>
</dbReference>
<accession>A0ABR7PYH7</accession>
<dbReference type="PANTHER" id="PTHR44757:SF4">
    <property type="entry name" value="DIGUANYLATE CYCLASE DGCE-RELATED"/>
    <property type="match status" value="1"/>
</dbReference>
<dbReference type="RefSeq" id="WP_187638167.1">
    <property type="nucleotide sequence ID" value="NZ_VZQQ01000049.1"/>
</dbReference>
<dbReference type="InterPro" id="IPR052155">
    <property type="entry name" value="Biofilm_reg_signaling"/>
</dbReference>
<dbReference type="CDD" id="cd00130">
    <property type="entry name" value="PAS"/>
    <property type="match status" value="1"/>
</dbReference>
<feature type="domain" description="PAS" evidence="1">
    <location>
        <begin position="3"/>
        <end position="56"/>
    </location>
</feature>
<feature type="domain" description="PAC" evidence="2">
    <location>
        <begin position="80"/>
        <end position="132"/>
    </location>
</feature>
<proteinExistence type="predicted"/>
<dbReference type="EMBL" id="VZQQ01000049">
    <property type="protein sequence ID" value="MBC8751234.1"/>
    <property type="molecule type" value="Genomic_DNA"/>
</dbReference>
<gene>
    <name evidence="3" type="ORF">F6X42_33175</name>
</gene>
<dbReference type="NCBIfam" id="TIGR00229">
    <property type="entry name" value="sensory_box"/>
    <property type="match status" value="1"/>
</dbReference>
<dbReference type="PROSITE" id="PS50112">
    <property type="entry name" value="PAS"/>
    <property type="match status" value="1"/>
</dbReference>
<evidence type="ECO:0000259" key="2">
    <source>
        <dbReference type="PROSITE" id="PS50113"/>
    </source>
</evidence>
<comment type="caution">
    <text evidence="3">The sequence shown here is derived from an EMBL/GenBank/DDBJ whole genome shotgun (WGS) entry which is preliminary data.</text>
</comment>
<dbReference type="Pfam" id="PF00989">
    <property type="entry name" value="PAS"/>
    <property type="match status" value="1"/>
</dbReference>
<sequence>MQTAIDFQQLANAIGDAIIISNSGGSITFWNPAAERMFGFTQSEALGKSLDLIIPERLRGRHWDGYHKTMATGETRYGNDVLRVPAVHKDGRSMSIAFTVALLRSQQNEFTGIVAVIRDKTARFQQDRVLRKRLAELEASQGA</sequence>
<name>A0ABR7PYH7_9BURK</name>
<dbReference type="PANTHER" id="PTHR44757">
    <property type="entry name" value="DIGUANYLATE CYCLASE DGCP"/>
    <property type="match status" value="1"/>
</dbReference>
<dbReference type="SMART" id="SM00091">
    <property type="entry name" value="PAS"/>
    <property type="match status" value="1"/>
</dbReference>
<evidence type="ECO:0000313" key="3">
    <source>
        <dbReference type="EMBL" id="MBC8751234.1"/>
    </source>
</evidence>
<dbReference type="InterPro" id="IPR000014">
    <property type="entry name" value="PAS"/>
</dbReference>
<dbReference type="Proteomes" id="UP000736373">
    <property type="component" value="Unassembled WGS sequence"/>
</dbReference>
<organism evidence="3 4">
    <name type="scientific">Paraburkholderia podalyriae</name>
    <dbReference type="NCBI Taxonomy" id="1938811"/>
    <lineage>
        <taxon>Bacteria</taxon>
        <taxon>Pseudomonadati</taxon>
        <taxon>Pseudomonadota</taxon>
        <taxon>Betaproteobacteria</taxon>
        <taxon>Burkholderiales</taxon>
        <taxon>Burkholderiaceae</taxon>
        <taxon>Paraburkholderia</taxon>
    </lineage>
</organism>
<dbReference type="Gene3D" id="3.30.450.20">
    <property type="entry name" value="PAS domain"/>
    <property type="match status" value="1"/>
</dbReference>
<reference evidence="3 4" key="1">
    <citation type="submission" date="2019-09" db="EMBL/GenBank/DDBJ databases">
        <title>Paraburkholderia podalyriae sp. nov., A South African Podalyria-associated rhizobium.</title>
        <authorList>
            <person name="Mavima L."/>
            <person name="Beukes C.W."/>
            <person name="Palmer M."/>
            <person name="De Meyer S.E."/>
            <person name="James E.K."/>
            <person name="Maluk M."/>
            <person name="Avontuur J.R."/>
            <person name="Chan W.Y."/>
            <person name="Venter S.N."/>
            <person name="Steenkamp E.T."/>
        </authorList>
    </citation>
    <scope>NUCLEOTIDE SEQUENCE [LARGE SCALE GENOMIC DNA]</scope>
    <source>
        <strain evidence="3 4">WC7.3b</strain>
    </source>
</reference>
<dbReference type="InterPro" id="IPR013767">
    <property type="entry name" value="PAS_fold"/>
</dbReference>
<dbReference type="InterPro" id="IPR000700">
    <property type="entry name" value="PAS-assoc_C"/>
</dbReference>
<protein>
    <submittedName>
        <fullName evidence="3">PAS domain S-box protein</fullName>
    </submittedName>
</protein>
<dbReference type="PROSITE" id="PS50113">
    <property type="entry name" value="PAC"/>
    <property type="match status" value="1"/>
</dbReference>
<evidence type="ECO:0000313" key="4">
    <source>
        <dbReference type="Proteomes" id="UP000736373"/>
    </source>
</evidence>
<evidence type="ECO:0000259" key="1">
    <source>
        <dbReference type="PROSITE" id="PS50112"/>
    </source>
</evidence>